<proteinExistence type="predicted"/>
<reference evidence="2" key="2">
    <citation type="submission" date="2024-02" db="EMBL/GenBank/DDBJ databases">
        <title>The Genome Sequence of Enterococcus diestrammenae JM9A.</title>
        <authorList>
            <person name="Earl A."/>
            <person name="Manson A."/>
            <person name="Gilmore M."/>
            <person name="Sanders J."/>
            <person name="Shea T."/>
            <person name="Howe W."/>
            <person name="Livny J."/>
            <person name="Cuomo C."/>
            <person name="Neafsey D."/>
            <person name="Birren B."/>
        </authorList>
    </citation>
    <scope>NUCLEOTIDE SEQUENCE</scope>
    <source>
        <strain evidence="2">JM9A</strain>
    </source>
</reference>
<sequence length="262" mass="29916">MRELNRERLQQLRRMGGWDETVRITQFSDAQLEKIYEVFLVEDRDLRLILKRGTVGEIRVYQELKRLEQINPDKQSLTVPHLVKTLVDEAGAQWLVLSYFEGKDLRSAPCEIFALVGSELAKLVNAGYLGSTSLPPDNNTQTHQRLLEKLVPKSAVMQVLQIYLSNYYQLPKAFTNDDLLPINVLWHPGVVSFIDWEYGRTGTYVADLGRLLAFTEFGMTPAKYAISKSDGQQIVSSFYDGLSDTIRSQRSYSAFSRDLALE</sequence>
<organism evidence="2 3">
    <name type="scientific">Enterococcus diestrammenae</name>
    <dbReference type="NCBI Taxonomy" id="1155073"/>
    <lineage>
        <taxon>Bacteria</taxon>
        <taxon>Bacillati</taxon>
        <taxon>Bacillota</taxon>
        <taxon>Bacilli</taxon>
        <taxon>Lactobacillales</taxon>
        <taxon>Enterococcaceae</taxon>
        <taxon>Enterococcus</taxon>
    </lineage>
</organism>
<protein>
    <recommendedName>
        <fullName evidence="1">Aminoglycoside phosphotransferase domain-containing protein</fullName>
    </recommendedName>
</protein>
<dbReference type="Gene3D" id="3.90.1200.10">
    <property type="match status" value="1"/>
</dbReference>
<feature type="domain" description="Aminoglycoside phosphotransferase" evidence="1">
    <location>
        <begin position="38"/>
        <end position="222"/>
    </location>
</feature>
<dbReference type="RefSeq" id="WP_161869747.1">
    <property type="nucleotide sequence ID" value="NZ_MAEI02000001.1"/>
</dbReference>
<reference evidence="2" key="1">
    <citation type="submission" date="2016-06" db="EMBL/GenBank/DDBJ databases">
        <authorList>
            <person name="Van Tyne D."/>
        </authorList>
    </citation>
    <scope>NUCLEOTIDE SEQUENCE</scope>
    <source>
        <strain evidence="2">JM9A</strain>
    </source>
</reference>
<comment type="caution">
    <text evidence="2">The sequence shown here is derived from an EMBL/GenBank/DDBJ whole genome shotgun (WGS) entry which is preliminary data.</text>
</comment>
<keyword evidence="3" id="KW-1185">Reference proteome</keyword>
<evidence type="ECO:0000313" key="3">
    <source>
        <dbReference type="Proteomes" id="UP001429357"/>
    </source>
</evidence>
<dbReference type="Pfam" id="PF01636">
    <property type="entry name" value="APH"/>
    <property type="match status" value="1"/>
</dbReference>
<dbReference type="EMBL" id="MAEI02000001">
    <property type="protein sequence ID" value="MEO1780586.1"/>
    <property type="molecule type" value="Genomic_DNA"/>
</dbReference>
<name>A0ABV0EXQ0_9ENTE</name>
<dbReference type="SUPFAM" id="SSF56112">
    <property type="entry name" value="Protein kinase-like (PK-like)"/>
    <property type="match status" value="1"/>
</dbReference>
<dbReference type="InterPro" id="IPR011009">
    <property type="entry name" value="Kinase-like_dom_sf"/>
</dbReference>
<dbReference type="Proteomes" id="UP001429357">
    <property type="component" value="Unassembled WGS sequence"/>
</dbReference>
<evidence type="ECO:0000313" key="2">
    <source>
        <dbReference type="EMBL" id="MEO1780586.1"/>
    </source>
</evidence>
<dbReference type="InterPro" id="IPR002575">
    <property type="entry name" value="Aminoglycoside_PTrfase"/>
</dbReference>
<gene>
    <name evidence="2" type="ORF">BAU18_000125</name>
</gene>
<accession>A0ABV0EXQ0</accession>
<evidence type="ECO:0000259" key="1">
    <source>
        <dbReference type="Pfam" id="PF01636"/>
    </source>
</evidence>